<dbReference type="OrthoDB" id="9807246at2"/>
<dbReference type="AlphaFoldDB" id="A0A3N1KSC1"/>
<evidence type="ECO:0000256" key="4">
    <source>
        <dbReference type="ARBA" id="ARBA00023239"/>
    </source>
</evidence>
<dbReference type="PANTHER" id="PTHR33337">
    <property type="entry name" value="GFA DOMAIN-CONTAINING PROTEIN"/>
    <property type="match status" value="1"/>
</dbReference>
<dbReference type="Proteomes" id="UP000278222">
    <property type="component" value="Unassembled WGS sequence"/>
</dbReference>
<keyword evidence="4" id="KW-0456">Lyase</keyword>
<organism evidence="6 7">
    <name type="scientific">Stella humosa</name>
    <dbReference type="NCBI Taxonomy" id="94"/>
    <lineage>
        <taxon>Bacteria</taxon>
        <taxon>Pseudomonadati</taxon>
        <taxon>Pseudomonadota</taxon>
        <taxon>Alphaproteobacteria</taxon>
        <taxon>Rhodospirillales</taxon>
        <taxon>Stellaceae</taxon>
        <taxon>Stella</taxon>
    </lineage>
</organism>
<comment type="caution">
    <text evidence="6">The sequence shown here is derived from an EMBL/GenBank/DDBJ whole genome shotgun (WGS) entry which is preliminary data.</text>
</comment>
<dbReference type="Pfam" id="PF04828">
    <property type="entry name" value="GFA"/>
    <property type="match status" value="1"/>
</dbReference>
<sequence length="139" mass="14902">MSVTGRCFCGAVRFEFGQPPLAARACWCRDCQYLSSGNASVNAIFRTEGFRLSGTVAEYVSQADSGATMRRRFCPTCGTPLFAHSVDRPDVMVVRVGALDDPALGRPGGYIWTGSAPDWGHVDPTLENCPGQPGAVRRG</sequence>
<evidence type="ECO:0000313" key="6">
    <source>
        <dbReference type="EMBL" id="ROP83481.1"/>
    </source>
</evidence>
<dbReference type="InterPro" id="IPR011057">
    <property type="entry name" value="Mss4-like_sf"/>
</dbReference>
<evidence type="ECO:0000313" key="7">
    <source>
        <dbReference type="Proteomes" id="UP000278222"/>
    </source>
</evidence>
<accession>A0A3N1KSC1</accession>
<dbReference type="PROSITE" id="PS51891">
    <property type="entry name" value="CENP_V_GFA"/>
    <property type="match status" value="1"/>
</dbReference>
<dbReference type="RefSeq" id="WP_123693110.1">
    <property type="nucleotide sequence ID" value="NZ_AP019700.1"/>
</dbReference>
<reference evidence="6 7" key="1">
    <citation type="submission" date="2018-11" db="EMBL/GenBank/DDBJ databases">
        <title>Genomic Encyclopedia of Type Strains, Phase IV (KMG-IV): sequencing the most valuable type-strain genomes for metagenomic binning, comparative biology and taxonomic classification.</title>
        <authorList>
            <person name="Goeker M."/>
        </authorList>
    </citation>
    <scope>NUCLEOTIDE SEQUENCE [LARGE SCALE GENOMIC DNA]</scope>
    <source>
        <strain evidence="6 7">DSM 5900</strain>
    </source>
</reference>
<dbReference type="InterPro" id="IPR006913">
    <property type="entry name" value="CENP-V/GFA"/>
</dbReference>
<comment type="similarity">
    <text evidence="1">Belongs to the Gfa family.</text>
</comment>
<dbReference type="GO" id="GO:0016846">
    <property type="term" value="F:carbon-sulfur lyase activity"/>
    <property type="evidence" value="ECO:0007669"/>
    <property type="project" value="InterPro"/>
</dbReference>
<dbReference type="EMBL" id="RJKX01000016">
    <property type="protein sequence ID" value="ROP83481.1"/>
    <property type="molecule type" value="Genomic_DNA"/>
</dbReference>
<evidence type="ECO:0000259" key="5">
    <source>
        <dbReference type="PROSITE" id="PS51891"/>
    </source>
</evidence>
<dbReference type="Gene3D" id="3.90.1590.10">
    <property type="entry name" value="glutathione-dependent formaldehyde- activating enzyme (gfa)"/>
    <property type="match status" value="1"/>
</dbReference>
<evidence type="ECO:0000256" key="3">
    <source>
        <dbReference type="ARBA" id="ARBA00022833"/>
    </source>
</evidence>
<protein>
    <recommendedName>
        <fullName evidence="5">CENP-V/GFA domain-containing protein</fullName>
    </recommendedName>
</protein>
<gene>
    <name evidence="6" type="ORF">EDC65_4128</name>
</gene>
<evidence type="ECO:0000256" key="2">
    <source>
        <dbReference type="ARBA" id="ARBA00022723"/>
    </source>
</evidence>
<proteinExistence type="inferred from homology"/>
<evidence type="ECO:0000256" key="1">
    <source>
        <dbReference type="ARBA" id="ARBA00005495"/>
    </source>
</evidence>
<dbReference type="SUPFAM" id="SSF51316">
    <property type="entry name" value="Mss4-like"/>
    <property type="match status" value="1"/>
</dbReference>
<dbReference type="GO" id="GO:0046872">
    <property type="term" value="F:metal ion binding"/>
    <property type="evidence" value="ECO:0007669"/>
    <property type="project" value="UniProtKB-KW"/>
</dbReference>
<dbReference type="PANTHER" id="PTHR33337:SF40">
    <property type="entry name" value="CENP-V_GFA DOMAIN-CONTAINING PROTEIN-RELATED"/>
    <property type="match status" value="1"/>
</dbReference>
<keyword evidence="2" id="KW-0479">Metal-binding</keyword>
<feature type="domain" description="CENP-V/GFA" evidence="5">
    <location>
        <begin position="3"/>
        <end position="113"/>
    </location>
</feature>
<keyword evidence="3" id="KW-0862">Zinc</keyword>
<name>A0A3N1KSC1_9PROT</name>
<keyword evidence="7" id="KW-1185">Reference proteome</keyword>